<gene>
    <name evidence="2" type="ORF">GCM10010508_33110</name>
</gene>
<evidence type="ECO:0000256" key="1">
    <source>
        <dbReference type="SAM" id="SignalP"/>
    </source>
</evidence>
<reference evidence="2" key="2">
    <citation type="submission" date="2020-09" db="EMBL/GenBank/DDBJ databases">
        <authorList>
            <person name="Sun Q."/>
            <person name="Ohkuma M."/>
        </authorList>
    </citation>
    <scope>NUCLEOTIDE SEQUENCE</scope>
    <source>
        <strain evidence="2">JCM 4654</strain>
    </source>
</reference>
<dbReference type="Proteomes" id="UP000608955">
    <property type="component" value="Unassembled WGS sequence"/>
</dbReference>
<dbReference type="EMBL" id="BMVF01000008">
    <property type="protein sequence ID" value="GHD90027.1"/>
    <property type="molecule type" value="Genomic_DNA"/>
</dbReference>
<evidence type="ECO:0008006" key="4">
    <source>
        <dbReference type="Google" id="ProtNLM"/>
    </source>
</evidence>
<name>A0A918Y4R9_9ACTN</name>
<keyword evidence="3" id="KW-1185">Reference proteome</keyword>
<comment type="caution">
    <text evidence="2">The sequence shown here is derived from an EMBL/GenBank/DDBJ whole genome shotgun (WGS) entry which is preliminary data.</text>
</comment>
<evidence type="ECO:0000313" key="2">
    <source>
        <dbReference type="EMBL" id="GHD90027.1"/>
    </source>
</evidence>
<feature type="signal peptide" evidence="1">
    <location>
        <begin position="1"/>
        <end position="29"/>
    </location>
</feature>
<organism evidence="2 3">
    <name type="scientific">Streptomyces naganishii JCM 4654</name>
    <dbReference type="NCBI Taxonomy" id="1306179"/>
    <lineage>
        <taxon>Bacteria</taxon>
        <taxon>Bacillati</taxon>
        <taxon>Actinomycetota</taxon>
        <taxon>Actinomycetes</taxon>
        <taxon>Kitasatosporales</taxon>
        <taxon>Streptomycetaceae</taxon>
        <taxon>Streptomyces</taxon>
    </lineage>
</organism>
<dbReference type="RefSeq" id="WP_190178607.1">
    <property type="nucleotide sequence ID" value="NZ_BMVF01000008.1"/>
</dbReference>
<reference evidence="2" key="1">
    <citation type="journal article" date="2014" name="Int. J. Syst. Evol. Microbiol.">
        <title>Complete genome sequence of Corynebacterium casei LMG S-19264T (=DSM 44701T), isolated from a smear-ripened cheese.</title>
        <authorList>
            <consortium name="US DOE Joint Genome Institute (JGI-PGF)"/>
            <person name="Walter F."/>
            <person name="Albersmeier A."/>
            <person name="Kalinowski J."/>
            <person name="Ruckert C."/>
        </authorList>
    </citation>
    <scope>NUCLEOTIDE SEQUENCE</scope>
    <source>
        <strain evidence="2">JCM 4654</strain>
    </source>
</reference>
<evidence type="ECO:0000313" key="3">
    <source>
        <dbReference type="Proteomes" id="UP000608955"/>
    </source>
</evidence>
<proteinExistence type="predicted"/>
<keyword evidence="1" id="KW-0732">Signal</keyword>
<dbReference type="AlphaFoldDB" id="A0A918Y4R9"/>
<accession>A0A918Y4R9</accession>
<protein>
    <recommendedName>
        <fullName evidence="4">Secreted protein</fullName>
    </recommendedName>
</protein>
<feature type="chain" id="PRO_5037297075" description="Secreted protein" evidence="1">
    <location>
        <begin position="30"/>
        <end position="139"/>
    </location>
</feature>
<sequence>MHAPRRTRTLLTALAVTAALAATTGVATADSTPAPAASAAAKHSGDGAKALCRRVPKLDRRIDRALKRLDAGAGTRGSISRLEKRVDNAKKAGHTEIATYLQDRLDFRKSLRNNLEKRHKDLAAVKTWCAANGDGKAAG</sequence>